<dbReference type="EMBL" id="LR798261">
    <property type="protein sequence ID" value="CAB5218761.1"/>
    <property type="molecule type" value="Genomic_DNA"/>
</dbReference>
<evidence type="ECO:0000313" key="2">
    <source>
        <dbReference type="EMBL" id="CAB5218761.1"/>
    </source>
</evidence>
<name>A0A6J7WL10_9CAUD</name>
<dbReference type="SUPFAM" id="SSF52540">
    <property type="entry name" value="P-loop containing nucleoside triphosphate hydrolases"/>
    <property type="match status" value="1"/>
</dbReference>
<feature type="coiled-coil region" evidence="1">
    <location>
        <begin position="373"/>
        <end position="438"/>
    </location>
</feature>
<dbReference type="PANTHER" id="PTHR32114">
    <property type="entry name" value="ABC TRANSPORTER ABCH.3"/>
    <property type="match status" value="1"/>
</dbReference>
<dbReference type="Gene3D" id="1.10.287.510">
    <property type="entry name" value="Helix hairpin bin"/>
    <property type="match status" value="1"/>
</dbReference>
<dbReference type="GO" id="GO:0004519">
    <property type="term" value="F:endonuclease activity"/>
    <property type="evidence" value="ECO:0007669"/>
    <property type="project" value="UniProtKB-KW"/>
</dbReference>
<accession>A0A6J7WL10</accession>
<keyword evidence="2" id="KW-0540">Nuclease</keyword>
<gene>
    <name evidence="2" type="ORF">UFOVP218_128</name>
</gene>
<evidence type="ECO:0000256" key="1">
    <source>
        <dbReference type="SAM" id="Coils"/>
    </source>
</evidence>
<keyword evidence="2" id="KW-0378">Hydrolase</keyword>
<keyword evidence="1" id="KW-0175">Coiled coil</keyword>
<dbReference type="InterPro" id="IPR027417">
    <property type="entry name" value="P-loop_NTPase"/>
</dbReference>
<dbReference type="SUPFAM" id="SSF75712">
    <property type="entry name" value="Rad50 coiled-coil Zn hook"/>
    <property type="match status" value="1"/>
</dbReference>
<dbReference type="Gene3D" id="3.40.50.300">
    <property type="entry name" value="P-loop containing nucleotide triphosphate hydrolases"/>
    <property type="match status" value="2"/>
</dbReference>
<proteinExistence type="predicted"/>
<dbReference type="PANTHER" id="PTHR32114:SF2">
    <property type="entry name" value="ABC TRANSPORTER ABCH.3"/>
    <property type="match status" value="1"/>
</dbReference>
<reference evidence="2" key="1">
    <citation type="submission" date="2020-05" db="EMBL/GenBank/DDBJ databases">
        <authorList>
            <person name="Chiriac C."/>
            <person name="Salcher M."/>
            <person name="Ghai R."/>
            <person name="Kavagutti S V."/>
        </authorList>
    </citation>
    <scope>NUCLEOTIDE SEQUENCE</scope>
</reference>
<organism evidence="2">
    <name type="scientific">uncultured Caudovirales phage</name>
    <dbReference type="NCBI Taxonomy" id="2100421"/>
    <lineage>
        <taxon>Viruses</taxon>
        <taxon>Duplodnaviria</taxon>
        <taxon>Heunggongvirae</taxon>
        <taxon>Uroviricota</taxon>
        <taxon>Caudoviricetes</taxon>
        <taxon>Peduoviridae</taxon>
        <taxon>Maltschvirus</taxon>
        <taxon>Maltschvirus maltsch</taxon>
    </lineage>
</organism>
<protein>
    <submittedName>
        <fullName evidence="2">Endonuclease subunit</fullName>
    </submittedName>
</protein>
<keyword evidence="2" id="KW-0255">Endonuclease</keyword>
<sequence length="598" mass="67579">MITIKQLRWSNAFSYGKDNVIDFTQSPLTQLVGRNGHGKSSIALILEEVLFNKNSKGIKKADILNRYVKDKTYTIELDFNRDDVDYTIKSQRGTTQQVKLYKNSVDISAHTATATYKMIEDILGFDHKSFSQIVYQSNASSLEFLTAPDTARKKFLIEILNLGKYTRAAEIFKEVSTLLAKEIASAQSKVSTVNSWLDKYEKADLATKPICSVPELDQTNVVLINELQQKLNTLDATNKKIEQNNTYKKLQSTINLVPVPAQPEEGIEEYQSQTSKLDKTVIDAQSFIKKMKALHGNCPTCLSEIDEQKVNELISEKLEEANVAASFIVEYAQKISAIKTQKLAWQQAQKAQEDWEKYHALINTELPEQLLDKQTIDIELKALELNVSNLKKRIQEAEQYNKEANTHNTKVELLNKQLGEMQAELDVYSNDLHALSERMSIINVLTKTFSTTGLVAYKIECLVKDLEEITNRYLVDLSDGRFQIGFKISASDKLNVVITDNGKDIEILALSGGEKARVNVATLLAIRKLMQTLSSSRINLLILDETVETLDTDGKEKLVEVLLKEEHLNTFLVSHGFTHPLLEKVNVIKRNNISQIEV</sequence>